<dbReference type="RefSeq" id="WP_186970594.1">
    <property type="nucleotide sequence ID" value="NZ_JACOPK010000011.1"/>
</dbReference>
<keyword evidence="1" id="KW-0677">Repeat</keyword>
<dbReference type="PANTHER" id="PTHR43308:SF5">
    <property type="entry name" value="S-LAYER PROTEIN _ PEPTIDOGLYCAN ENDO-BETA-N-ACETYLGLUCOSAMINIDASE"/>
    <property type="match status" value="1"/>
</dbReference>
<dbReference type="Pfam" id="PF00395">
    <property type="entry name" value="SLH"/>
    <property type="match status" value="2"/>
</dbReference>
<dbReference type="PROSITE" id="PS51272">
    <property type="entry name" value="SLH"/>
    <property type="match status" value="2"/>
</dbReference>
<dbReference type="InterPro" id="IPR001119">
    <property type="entry name" value="SLH_dom"/>
</dbReference>
<organism evidence="4 5">
    <name type="scientific">Agathobaculum hominis</name>
    <dbReference type="NCBI Taxonomy" id="2763014"/>
    <lineage>
        <taxon>Bacteria</taxon>
        <taxon>Bacillati</taxon>
        <taxon>Bacillota</taxon>
        <taxon>Clostridia</taxon>
        <taxon>Eubacteriales</taxon>
        <taxon>Butyricicoccaceae</taxon>
        <taxon>Agathobaculum</taxon>
    </lineage>
</organism>
<reference evidence="4 5" key="1">
    <citation type="submission" date="2020-08" db="EMBL/GenBank/DDBJ databases">
        <title>Genome public.</title>
        <authorList>
            <person name="Liu C."/>
            <person name="Sun Q."/>
        </authorList>
    </citation>
    <scope>NUCLEOTIDE SEQUENCE [LARGE SCALE GENOMIC DNA]</scope>
    <source>
        <strain evidence="4 5">M2</strain>
    </source>
</reference>
<evidence type="ECO:0000256" key="1">
    <source>
        <dbReference type="ARBA" id="ARBA00022737"/>
    </source>
</evidence>
<dbReference type="InterPro" id="IPR051465">
    <property type="entry name" value="Cell_Envelope_Struct_Comp"/>
</dbReference>
<evidence type="ECO:0000259" key="3">
    <source>
        <dbReference type="PROSITE" id="PS51272"/>
    </source>
</evidence>
<dbReference type="EMBL" id="JACOPK010000011">
    <property type="protein sequence ID" value="MBC5696514.1"/>
    <property type="molecule type" value="Genomic_DNA"/>
</dbReference>
<feature type="chain" id="PRO_5047287865" evidence="2">
    <location>
        <begin position="23"/>
        <end position="197"/>
    </location>
</feature>
<gene>
    <name evidence="4" type="ORF">H8S02_11285</name>
</gene>
<evidence type="ECO:0000313" key="5">
    <source>
        <dbReference type="Proteomes" id="UP000641741"/>
    </source>
</evidence>
<feature type="domain" description="SLH" evidence="3">
    <location>
        <begin position="22"/>
        <end position="85"/>
    </location>
</feature>
<accession>A0ABR7GQC1</accession>
<evidence type="ECO:0000256" key="2">
    <source>
        <dbReference type="SAM" id="SignalP"/>
    </source>
</evidence>
<feature type="domain" description="SLH" evidence="3">
    <location>
        <begin position="88"/>
        <end position="151"/>
    </location>
</feature>
<sequence>MKKLKRIAALTLAAACAATVCAGATFTDQSDIKVDSRVIDTLVEKNVIKGYENGSFKPNETVSRAEMAKMIYVLRTNGGTDAATYAEKMSTNFNDVNNHWASGYIKYCYAYGIVAGESSTVFAPNAPVTTVEAAKMLLVYSGVDAAQGGLTGAQWKANTMKLADQDGLLKGVEADIDAPLPRQYAAQMIYNELAYSL</sequence>
<evidence type="ECO:0000313" key="4">
    <source>
        <dbReference type="EMBL" id="MBC5696514.1"/>
    </source>
</evidence>
<dbReference type="PANTHER" id="PTHR43308">
    <property type="entry name" value="OUTER MEMBRANE PROTEIN ALPHA-RELATED"/>
    <property type="match status" value="1"/>
</dbReference>
<feature type="signal peptide" evidence="2">
    <location>
        <begin position="1"/>
        <end position="22"/>
    </location>
</feature>
<dbReference type="Proteomes" id="UP000641741">
    <property type="component" value="Unassembled WGS sequence"/>
</dbReference>
<protein>
    <submittedName>
        <fullName evidence="4">S-layer homology domain-containing protein</fullName>
    </submittedName>
</protein>
<name>A0ABR7GQC1_9FIRM</name>
<proteinExistence type="predicted"/>
<keyword evidence="5" id="KW-1185">Reference proteome</keyword>
<comment type="caution">
    <text evidence="4">The sequence shown here is derived from an EMBL/GenBank/DDBJ whole genome shotgun (WGS) entry which is preliminary data.</text>
</comment>
<keyword evidence="2" id="KW-0732">Signal</keyword>